<dbReference type="GO" id="GO:0042277">
    <property type="term" value="F:peptide binding"/>
    <property type="evidence" value="ECO:0007669"/>
    <property type="project" value="TreeGrafter"/>
</dbReference>
<feature type="binding site" evidence="9">
    <location>
        <position position="297"/>
    </location>
    <ligand>
        <name>Zn(2+)</name>
        <dbReference type="ChEBI" id="CHEBI:29105"/>
        <note>catalytic</note>
    </ligand>
</feature>
<feature type="domain" description="ERAP1-like C-terminal" evidence="13">
    <location>
        <begin position="516"/>
        <end position="831"/>
    </location>
</feature>
<dbReference type="FunFam" id="2.60.40.1910:FF:000004">
    <property type="entry name" value="Aminopeptidase"/>
    <property type="match status" value="1"/>
</dbReference>
<comment type="similarity">
    <text evidence="1 11">Belongs to the peptidase M1 family.</text>
</comment>
<dbReference type="InterPro" id="IPR014782">
    <property type="entry name" value="Peptidase_M1_dom"/>
</dbReference>
<dbReference type="Pfam" id="PF17900">
    <property type="entry name" value="Peptidase_M1_N"/>
    <property type="match status" value="1"/>
</dbReference>
<feature type="active site" description="Proton acceptor" evidence="8">
    <location>
        <position position="298"/>
    </location>
</feature>
<dbReference type="FunFam" id="1.10.390.10:FF:000006">
    <property type="entry name" value="Puromycin-sensitive aminopeptidase"/>
    <property type="match status" value="1"/>
</dbReference>
<reference evidence="15" key="2">
    <citation type="journal article" date="2023" name="IMA Fungus">
        <title>Comparative genomic study of the Penicillium genus elucidates a diverse pangenome and 15 lateral gene transfer events.</title>
        <authorList>
            <person name="Petersen C."/>
            <person name="Sorensen T."/>
            <person name="Nielsen M.R."/>
            <person name="Sondergaard T.E."/>
            <person name="Sorensen J.L."/>
            <person name="Fitzpatrick D.A."/>
            <person name="Frisvad J.C."/>
            <person name="Nielsen K.L."/>
        </authorList>
    </citation>
    <scope>NUCLEOTIDE SEQUENCE</scope>
    <source>
        <strain evidence="15">IBT 30069</strain>
    </source>
</reference>
<feature type="site" description="Transition state stabilizer" evidence="10">
    <location>
        <position position="383"/>
    </location>
</feature>
<dbReference type="CDD" id="cd09601">
    <property type="entry name" value="M1_APN-Q_like"/>
    <property type="match status" value="1"/>
</dbReference>
<keyword evidence="2 11" id="KW-0031">Aminopeptidase</keyword>
<feature type="binding site" evidence="9">
    <location>
        <position position="320"/>
    </location>
    <ligand>
        <name>Zn(2+)</name>
        <dbReference type="ChEBI" id="CHEBI:29105"/>
        <note>catalytic</note>
    </ligand>
</feature>
<dbReference type="SUPFAM" id="SSF55486">
    <property type="entry name" value="Metalloproteases ('zincins'), catalytic domain"/>
    <property type="match status" value="1"/>
</dbReference>
<dbReference type="InterPro" id="IPR001930">
    <property type="entry name" value="Peptidase_M1"/>
</dbReference>
<evidence type="ECO:0000256" key="6">
    <source>
        <dbReference type="ARBA" id="ARBA00022833"/>
    </source>
</evidence>
<keyword evidence="3 11" id="KW-0645">Protease</keyword>
<feature type="domain" description="Peptidase M1 membrane alanine aminopeptidase" evidence="12">
    <location>
        <begin position="232"/>
        <end position="442"/>
    </location>
</feature>
<evidence type="ECO:0000256" key="7">
    <source>
        <dbReference type="ARBA" id="ARBA00023049"/>
    </source>
</evidence>
<evidence type="ECO:0000259" key="12">
    <source>
        <dbReference type="Pfam" id="PF01433"/>
    </source>
</evidence>
<evidence type="ECO:0000256" key="4">
    <source>
        <dbReference type="ARBA" id="ARBA00022723"/>
    </source>
</evidence>
<dbReference type="GO" id="GO:0016020">
    <property type="term" value="C:membrane"/>
    <property type="evidence" value="ECO:0007669"/>
    <property type="project" value="TreeGrafter"/>
</dbReference>
<dbReference type="InterPro" id="IPR045357">
    <property type="entry name" value="Aminopeptidase_N-like_N"/>
</dbReference>
<evidence type="ECO:0000256" key="9">
    <source>
        <dbReference type="PIRSR" id="PIRSR634016-3"/>
    </source>
</evidence>
<keyword evidence="4 9" id="KW-0479">Metal-binding</keyword>
<evidence type="ECO:0000256" key="2">
    <source>
        <dbReference type="ARBA" id="ARBA00022438"/>
    </source>
</evidence>
<gene>
    <name evidence="15" type="ORF">N7456_005863</name>
</gene>
<organism evidence="15 16">
    <name type="scientific">Penicillium angulare</name>
    <dbReference type="NCBI Taxonomy" id="116970"/>
    <lineage>
        <taxon>Eukaryota</taxon>
        <taxon>Fungi</taxon>
        <taxon>Dikarya</taxon>
        <taxon>Ascomycota</taxon>
        <taxon>Pezizomycotina</taxon>
        <taxon>Eurotiomycetes</taxon>
        <taxon>Eurotiomycetidae</taxon>
        <taxon>Eurotiales</taxon>
        <taxon>Aspergillaceae</taxon>
        <taxon>Penicillium</taxon>
    </lineage>
</organism>
<reference evidence="15" key="1">
    <citation type="submission" date="2022-11" db="EMBL/GenBank/DDBJ databases">
        <authorList>
            <person name="Petersen C."/>
        </authorList>
    </citation>
    <scope>NUCLEOTIDE SEQUENCE</scope>
    <source>
        <strain evidence="15">IBT 30069</strain>
    </source>
</reference>
<dbReference type="EMBL" id="JAPQKH010000003">
    <property type="protein sequence ID" value="KAJ5109188.1"/>
    <property type="molecule type" value="Genomic_DNA"/>
</dbReference>
<dbReference type="PANTHER" id="PTHR11533:SF174">
    <property type="entry name" value="PUROMYCIN-SENSITIVE AMINOPEPTIDASE-RELATED"/>
    <property type="match status" value="1"/>
</dbReference>
<keyword evidence="6 9" id="KW-0862">Zinc</keyword>
<protein>
    <recommendedName>
        <fullName evidence="11">Aminopeptidase</fullName>
        <ecNumber evidence="11">3.4.11.-</ecNumber>
    </recommendedName>
</protein>
<keyword evidence="16" id="KW-1185">Reference proteome</keyword>
<keyword evidence="5 11" id="KW-0378">Hydrolase</keyword>
<dbReference type="InterPro" id="IPR050344">
    <property type="entry name" value="Peptidase_M1_aminopeptidases"/>
</dbReference>
<name>A0A9W9FZE2_9EURO</name>
<evidence type="ECO:0000256" key="11">
    <source>
        <dbReference type="RuleBase" id="RU364040"/>
    </source>
</evidence>
<dbReference type="OrthoDB" id="10031169at2759"/>
<evidence type="ECO:0000256" key="5">
    <source>
        <dbReference type="ARBA" id="ARBA00022801"/>
    </source>
</evidence>
<keyword evidence="7 11" id="KW-0482">Metalloprotease</keyword>
<evidence type="ECO:0000259" key="13">
    <source>
        <dbReference type="Pfam" id="PF11838"/>
    </source>
</evidence>
<dbReference type="InterPro" id="IPR027268">
    <property type="entry name" value="Peptidase_M4/M1_CTD_sf"/>
</dbReference>
<dbReference type="Proteomes" id="UP001149165">
    <property type="component" value="Unassembled WGS sequence"/>
</dbReference>
<dbReference type="PANTHER" id="PTHR11533">
    <property type="entry name" value="PROTEASE M1 ZINC METALLOPROTEASE"/>
    <property type="match status" value="1"/>
</dbReference>
<sequence length="855" mass="96349">MCDPESGRLFKSVRPVHYDLTLEPDLETFVFHGHVKISIDILEDTNSITLHVVELAVHDVWASDTEILPSNIQRDEDKQTISIYRDQPFLSRETATISMKFEGKLEDKLAGFFRSSFKDGNGEDQFIAVTHMEPTYARQVFPCFDDPGLKATFAVTVRAAEKFSCLSNMDIKSVRSLDNDKKEVVFNNTPPMSTYLVTVVVGDLVVIETDSYRVPVRLFAAAGTELDRLGKFGLDLSVKTLDFYDKEFESPYPLPKLDIVAVPDFTGLVLYNDARLLLDSASAPVQYQQQVAMLIFHELAHQWFGNLVTMEYWDGLWLNEGFADWMSFYACNAFYPEWDARKMYVAGGLQRGLALDGLRSSHPVQTPILGDSDIGQIFDDISYQKGACILTMVTRALGEDVFLRGVVEYLRRYAYSNARTEDLWIVLSETSGQDAAGIMEIWTRKVGFPVLTVTEDEKSKTVHIKQSRFLSTGDLQPDEDETIYPVPLAVRTKDGIDMDLTLKTREATIPLTDLDFFKINANHSGFYRTSYSPERLKKLSEATSSSYFTVEDHVGLIADTAALAAAGYQKTSSFLGLLDTLKQDTEPVVWSQALASLAAIRSAWIQVPQTDDALKYLERQVIGNKANQLGWIISESDSAVIRKFKTLLFYRAALAGDENVKKSAEDMFRQYNAGNQSSIHPDLREAVFSSVISTGGKDEYDAILDLYHAAQTSNERAYALAALGHTRDPDLIQHTMTMLLNEVRLHEILIPLTTLSTHTNGISAIWDWLTGNWPVIRERLMTGLVMLGRVIHVCTKGFTTEEKLQEVKIFFEKSETQGLEKSVQQALDEIRTKSRWVERDSGDIDKWLEGFNESI</sequence>
<dbReference type="Pfam" id="PF01433">
    <property type="entry name" value="Peptidase_M1"/>
    <property type="match status" value="1"/>
</dbReference>
<dbReference type="GO" id="GO:0008270">
    <property type="term" value="F:zinc ion binding"/>
    <property type="evidence" value="ECO:0007669"/>
    <property type="project" value="UniProtKB-UniRule"/>
</dbReference>
<dbReference type="Gene3D" id="1.10.390.10">
    <property type="entry name" value="Neutral Protease Domain 2"/>
    <property type="match status" value="1"/>
</dbReference>
<feature type="domain" description="Aminopeptidase N-like N-terminal" evidence="14">
    <location>
        <begin position="15"/>
        <end position="196"/>
    </location>
</feature>
<dbReference type="GO" id="GO:0070006">
    <property type="term" value="F:metalloaminopeptidase activity"/>
    <property type="evidence" value="ECO:0007669"/>
    <property type="project" value="TreeGrafter"/>
</dbReference>
<dbReference type="Pfam" id="PF11838">
    <property type="entry name" value="ERAP1_C"/>
    <property type="match status" value="1"/>
</dbReference>
<dbReference type="GO" id="GO:0043171">
    <property type="term" value="P:peptide catabolic process"/>
    <property type="evidence" value="ECO:0007669"/>
    <property type="project" value="TreeGrafter"/>
</dbReference>
<evidence type="ECO:0000313" key="15">
    <source>
        <dbReference type="EMBL" id="KAJ5109188.1"/>
    </source>
</evidence>
<comment type="caution">
    <text evidence="15">The sequence shown here is derived from an EMBL/GenBank/DDBJ whole genome shotgun (WGS) entry which is preliminary data.</text>
</comment>
<evidence type="ECO:0000256" key="3">
    <source>
        <dbReference type="ARBA" id="ARBA00022670"/>
    </source>
</evidence>
<dbReference type="Gene3D" id="2.60.40.1910">
    <property type="match status" value="1"/>
</dbReference>
<evidence type="ECO:0000256" key="8">
    <source>
        <dbReference type="PIRSR" id="PIRSR634016-1"/>
    </source>
</evidence>
<evidence type="ECO:0000256" key="1">
    <source>
        <dbReference type="ARBA" id="ARBA00010136"/>
    </source>
</evidence>
<proteinExistence type="inferred from homology"/>
<feature type="binding site" evidence="9">
    <location>
        <position position="301"/>
    </location>
    <ligand>
        <name>Zn(2+)</name>
        <dbReference type="ChEBI" id="CHEBI:29105"/>
        <note>catalytic</note>
    </ligand>
</feature>
<evidence type="ECO:0000256" key="10">
    <source>
        <dbReference type="PIRSR" id="PIRSR634016-4"/>
    </source>
</evidence>
<evidence type="ECO:0000259" key="14">
    <source>
        <dbReference type="Pfam" id="PF17900"/>
    </source>
</evidence>
<dbReference type="Gene3D" id="2.60.40.1730">
    <property type="entry name" value="tricorn interacting facor f3 domain"/>
    <property type="match status" value="1"/>
</dbReference>
<dbReference type="SUPFAM" id="SSF63737">
    <property type="entry name" value="Leukotriene A4 hydrolase N-terminal domain"/>
    <property type="match status" value="1"/>
</dbReference>
<dbReference type="EC" id="3.4.11.-" evidence="11"/>
<dbReference type="InterPro" id="IPR042097">
    <property type="entry name" value="Aminopeptidase_N-like_N_sf"/>
</dbReference>
<dbReference type="FunFam" id="1.25.50.20:FF:000002">
    <property type="entry name" value="Aminopeptidase"/>
    <property type="match status" value="1"/>
</dbReference>
<dbReference type="GO" id="GO:0005737">
    <property type="term" value="C:cytoplasm"/>
    <property type="evidence" value="ECO:0007669"/>
    <property type="project" value="TreeGrafter"/>
</dbReference>
<accession>A0A9W9FZE2</accession>
<comment type="cofactor">
    <cofactor evidence="9 11">
        <name>Zn(2+)</name>
        <dbReference type="ChEBI" id="CHEBI:29105"/>
    </cofactor>
    <text evidence="9 11">Binds 1 zinc ion per subunit.</text>
</comment>
<dbReference type="GO" id="GO:0006508">
    <property type="term" value="P:proteolysis"/>
    <property type="evidence" value="ECO:0007669"/>
    <property type="project" value="UniProtKB-KW"/>
</dbReference>
<dbReference type="InterPro" id="IPR024571">
    <property type="entry name" value="ERAP1-like_C_dom"/>
</dbReference>
<dbReference type="FunFam" id="2.60.40.1730:FF:000002">
    <property type="entry name" value="Aminopeptidase"/>
    <property type="match status" value="1"/>
</dbReference>
<dbReference type="Gene3D" id="1.25.50.20">
    <property type="match status" value="1"/>
</dbReference>
<dbReference type="PRINTS" id="PR00756">
    <property type="entry name" value="ALADIPTASE"/>
</dbReference>
<evidence type="ECO:0000313" key="16">
    <source>
        <dbReference type="Proteomes" id="UP001149165"/>
    </source>
</evidence>
<dbReference type="AlphaFoldDB" id="A0A9W9FZE2"/>
<dbReference type="InterPro" id="IPR034016">
    <property type="entry name" value="M1_APN-typ"/>
</dbReference>